<keyword evidence="2" id="KW-1185">Reference proteome</keyword>
<gene>
    <name evidence="1" type="ORF">RHMOL_Rhmol03G0088300</name>
</gene>
<name>A0ACC0PC92_RHOML</name>
<comment type="caution">
    <text evidence="1">The sequence shown here is derived from an EMBL/GenBank/DDBJ whole genome shotgun (WGS) entry which is preliminary data.</text>
</comment>
<protein>
    <submittedName>
        <fullName evidence="1">Uncharacterized protein</fullName>
    </submittedName>
</protein>
<evidence type="ECO:0000313" key="1">
    <source>
        <dbReference type="EMBL" id="KAI8563125.1"/>
    </source>
</evidence>
<dbReference type="EMBL" id="CM046390">
    <property type="protein sequence ID" value="KAI8563125.1"/>
    <property type="molecule type" value="Genomic_DNA"/>
</dbReference>
<evidence type="ECO:0000313" key="2">
    <source>
        <dbReference type="Proteomes" id="UP001062846"/>
    </source>
</evidence>
<accession>A0ACC0PC92</accession>
<reference evidence="1" key="1">
    <citation type="submission" date="2022-02" db="EMBL/GenBank/DDBJ databases">
        <title>Plant Genome Project.</title>
        <authorList>
            <person name="Zhang R.-G."/>
        </authorList>
    </citation>
    <scope>NUCLEOTIDE SEQUENCE</scope>
    <source>
        <strain evidence="1">AT1</strain>
    </source>
</reference>
<sequence>MARREWSEEEEETLLENLTSLVDAGLWQNDNEWFIPASFVVLGTEMQASFPEGGITKFHIEAKMKYWKATCFGLQDLLQISGFGWNENENRLVVENEVWNEIVKVNRRFRNMKDMQFLMFNRWSHCFVRFRG</sequence>
<organism evidence="1 2">
    <name type="scientific">Rhododendron molle</name>
    <name type="common">Chinese azalea</name>
    <name type="synonym">Azalea mollis</name>
    <dbReference type="NCBI Taxonomy" id="49168"/>
    <lineage>
        <taxon>Eukaryota</taxon>
        <taxon>Viridiplantae</taxon>
        <taxon>Streptophyta</taxon>
        <taxon>Embryophyta</taxon>
        <taxon>Tracheophyta</taxon>
        <taxon>Spermatophyta</taxon>
        <taxon>Magnoliopsida</taxon>
        <taxon>eudicotyledons</taxon>
        <taxon>Gunneridae</taxon>
        <taxon>Pentapetalae</taxon>
        <taxon>asterids</taxon>
        <taxon>Ericales</taxon>
        <taxon>Ericaceae</taxon>
        <taxon>Ericoideae</taxon>
        <taxon>Rhodoreae</taxon>
        <taxon>Rhododendron</taxon>
    </lineage>
</organism>
<proteinExistence type="predicted"/>
<dbReference type="Proteomes" id="UP001062846">
    <property type="component" value="Chromosome 3"/>
</dbReference>